<comment type="caution">
    <text evidence="2">The sequence shown here is derived from an EMBL/GenBank/DDBJ whole genome shotgun (WGS) entry which is preliminary data.</text>
</comment>
<accession>A0A1Q9D347</accession>
<proteinExistence type="predicted"/>
<evidence type="ECO:0000256" key="1">
    <source>
        <dbReference type="SAM" id="SignalP"/>
    </source>
</evidence>
<keyword evidence="3" id="KW-1185">Reference proteome</keyword>
<feature type="signal peptide" evidence="1">
    <location>
        <begin position="1"/>
        <end position="21"/>
    </location>
</feature>
<dbReference type="EMBL" id="LSRX01000752">
    <property type="protein sequence ID" value="OLP89593.1"/>
    <property type="molecule type" value="Genomic_DNA"/>
</dbReference>
<reference evidence="2 3" key="1">
    <citation type="submission" date="2016-02" db="EMBL/GenBank/DDBJ databases">
        <title>Genome analysis of coral dinoflagellate symbionts highlights evolutionary adaptations to a symbiotic lifestyle.</title>
        <authorList>
            <person name="Aranda M."/>
            <person name="Li Y."/>
            <person name="Liew Y.J."/>
            <person name="Baumgarten S."/>
            <person name="Simakov O."/>
            <person name="Wilson M."/>
            <person name="Piel J."/>
            <person name="Ashoor H."/>
            <person name="Bougouffa S."/>
            <person name="Bajic V.B."/>
            <person name="Ryu T."/>
            <person name="Ravasi T."/>
            <person name="Bayer T."/>
            <person name="Micklem G."/>
            <person name="Kim H."/>
            <person name="Bhak J."/>
            <person name="Lajeunesse T.C."/>
            <person name="Voolstra C.R."/>
        </authorList>
    </citation>
    <scope>NUCLEOTIDE SEQUENCE [LARGE SCALE GENOMIC DNA]</scope>
    <source>
        <strain evidence="2 3">CCMP2467</strain>
    </source>
</reference>
<keyword evidence="1" id="KW-0732">Signal</keyword>
<dbReference type="AlphaFoldDB" id="A0A1Q9D347"/>
<feature type="chain" id="PRO_5013294185" evidence="1">
    <location>
        <begin position="22"/>
        <end position="178"/>
    </location>
</feature>
<gene>
    <name evidence="2" type="ORF">AK812_SmicGene28936</name>
</gene>
<organism evidence="2 3">
    <name type="scientific">Symbiodinium microadriaticum</name>
    <name type="common">Dinoflagellate</name>
    <name type="synonym">Zooxanthella microadriatica</name>
    <dbReference type="NCBI Taxonomy" id="2951"/>
    <lineage>
        <taxon>Eukaryota</taxon>
        <taxon>Sar</taxon>
        <taxon>Alveolata</taxon>
        <taxon>Dinophyceae</taxon>
        <taxon>Suessiales</taxon>
        <taxon>Symbiodiniaceae</taxon>
        <taxon>Symbiodinium</taxon>
    </lineage>
</organism>
<evidence type="ECO:0000313" key="2">
    <source>
        <dbReference type="EMBL" id="OLP89593.1"/>
    </source>
</evidence>
<evidence type="ECO:0000313" key="3">
    <source>
        <dbReference type="Proteomes" id="UP000186817"/>
    </source>
</evidence>
<sequence>MSAGGGLGLAFAAMWCQGLYGACLLPSHPRAAGACDIFVAQNLAEEVRRVLRQIPRSLGLIPRSSRSIAFTDSDGEVVLVSRSFLNIPAVTLLNPSSVSQSTTEARTRQGYHGRKPSESFMIVHASRRLPAEQTKHIRSFLPSCSTDVLPASLDIADCDNTEPSLGFVGPSERDVARK</sequence>
<name>A0A1Q9D347_SYMMI</name>
<protein>
    <submittedName>
        <fullName evidence="2">Uncharacterized protein</fullName>
    </submittedName>
</protein>
<dbReference type="Proteomes" id="UP000186817">
    <property type="component" value="Unassembled WGS sequence"/>
</dbReference>